<dbReference type="Proteomes" id="UP001446871">
    <property type="component" value="Unassembled WGS sequence"/>
</dbReference>
<evidence type="ECO:0000313" key="3">
    <source>
        <dbReference type="Proteomes" id="UP001446871"/>
    </source>
</evidence>
<evidence type="ECO:0000313" key="2">
    <source>
        <dbReference type="EMBL" id="KAK8076881.1"/>
    </source>
</evidence>
<name>A0ABR1W2S1_9PEZI</name>
<gene>
    <name evidence="2" type="ORF">PG996_003051</name>
</gene>
<organism evidence="2 3">
    <name type="scientific">Apiospora saccharicola</name>
    <dbReference type="NCBI Taxonomy" id="335842"/>
    <lineage>
        <taxon>Eukaryota</taxon>
        <taxon>Fungi</taxon>
        <taxon>Dikarya</taxon>
        <taxon>Ascomycota</taxon>
        <taxon>Pezizomycotina</taxon>
        <taxon>Sordariomycetes</taxon>
        <taxon>Xylariomycetidae</taxon>
        <taxon>Amphisphaeriales</taxon>
        <taxon>Apiosporaceae</taxon>
        <taxon>Apiospora</taxon>
    </lineage>
</organism>
<feature type="region of interest" description="Disordered" evidence="1">
    <location>
        <begin position="218"/>
        <end position="258"/>
    </location>
</feature>
<accession>A0ABR1W2S1</accession>
<reference evidence="2 3" key="1">
    <citation type="submission" date="2023-01" db="EMBL/GenBank/DDBJ databases">
        <title>Analysis of 21 Apiospora genomes using comparative genomics revels a genus with tremendous synthesis potential of carbohydrate active enzymes and secondary metabolites.</title>
        <authorList>
            <person name="Sorensen T."/>
        </authorList>
    </citation>
    <scope>NUCLEOTIDE SEQUENCE [LARGE SCALE GENOMIC DNA]</scope>
    <source>
        <strain evidence="2 3">CBS 83171</strain>
    </source>
</reference>
<comment type="caution">
    <text evidence="2">The sequence shown here is derived from an EMBL/GenBank/DDBJ whole genome shotgun (WGS) entry which is preliminary data.</text>
</comment>
<evidence type="ECO:0000256" key="1">
    <source>
        <dbReference type="SAM" id="MobiDB-lite"/>
    </source>
</evidence>
<feature type="compositionally biased region" description="Acidic residues" evidence="1">
    <location>
        <begin position="220"/>
        <end position="256"/>
    </location>
</feature>
<keyword evidence="3" id="KW-1185">Reference proteome</keyword>
<proteinExistence type="predicted"/>
<sequence>MATAVAVHGEEQVKQARAAAPTIPTYASFCTEQFPGATPHYSSACWSITASTTTLPPQTVAATATATATKTVTVIVAQTVTQTATSTTTTTTTTKATATTTVAPLVSTCARPQDCDTTGVYGTSCGSQTCFCLKDAEGRPTCYGTDTSTCTDFQRCAASSDCAQGLTCAVGSCCHYGICARPTAGASCPNPSFARAIFARKQNARDEVARSAAAAALYDNDGDEDEEEEEEEAEGDGFDNGDEDEDEDEEEEEEDAAANLVKAKAAAAVEPTDTPPIVTSVIMCIDGPCGTTTITGSTPTAEATPPPTEAFGRRRRGEAFEAVPVSTYTSVIMCIDGPCGTTVVTVQPQTTIA</sequence>
<dbReference type="EMBL" id="JAQQWM010000002">
    <property type="protein sequence ID" value="KAK8076881.1"/>
    <property type="molecule type" value="Genomic_DNA"/>
</dbReference>
<protein>
    <submittedName>
        <fullName evidence="2">Uncharacterized protein</fullName>
    </submittedName>
</protein>